<accession>A0A2N1J224</accession>
<dbReference type="CDD" id="cd14797">
    <property type="entry name" value="DUF302"/>
    <property type="match status" value="1"/>
</dbReference>
<evidence type="ECO:0000313" key="2">
    <source>
        <dbReference type="EMBL" id="PKI80532.1"/>
    </source>
</evidence>
<comment type="caution">
    <text evidence="2">The sequence shown here is derived from an EMBL/GenBank/DDBJ whole genome shotgun (WGS) entry which is preliminary data.</text>
</comment>
<dbReference type="EMBL" id="NXIF01000033">
    <property type="protein sequence ID" value="PKI80532.1"/>
    <property type="molecule type" value="Genomic_DNA"/>
</dbReference>
<protein>
    <recommendedName>
        <fullName evidence="1">DUF302 domain-containing protein</fullName>
    </recommendedName>
</protein>
<dbReference type="SUPFAM" id="SSF103247">
    <property type="entry name" value="TT1751-like"/>
    <property type="match status" value="1"/>
</dbReference>
<evidence type="ECO:0000313" key="3">
    <source>
        <dbReference type="Proteomes" id="UP000233248"/>
    </source>
</evidence>
<evidence type="ECO:0000259" key="1">
    <source>
        <dbReference type="Pfam" id="PF03625"/>
    </source>
</evidence>
<proteinExistence type="predicted"/>
<dbReference type="InterPro" id="IPR005180">
    <property type="entry name" value="DUF302"/>
</dbReference>
<feature type="domain" description="DUF302" evidence="1">
    <location>
        <begin position="33"/>
        <end position="95"/>
    </location>
</feature>
<name>A0A2N1J224_9BACT</name>
<dbReference type="PANTHER" id="PTHR38342">
    <property type="entry name" value="SLR5037 PROTEIN"/>
    <property type="match status" value="1"/>
</dbReference>
<reference evidence="2 3" key="1">
    <citation type="submission" date="2017-09" db="EMBL/GenBank/DDBJ databases">
        <title>Genomics of the genus Arcobacter.</title>
        <authorList>
            <person name="Perez-Cataluna A."/>
            <person name="Figueras M.J."/>
            <person name="Salas-Masso N."/>
        </authorList>
    </citation>
    <scope>NUCLEOTIDE SEQUENCE [LARGE SCALE GENOMIC DNA]</scope>
    <source>
        <strain evidence="2 3">DSM 18005</strain>
    </source>
</reference>
<dbReference type="InterPro" id="IPR035923">
    <property type="entry name" value="TT1751-like_sf"/>
</dbReference>
<dbReference type="InterPro" id="IPR016796">
    <property type="entry name" value="UCP021774"/>
</dbReference>
<dbReference type="Pfam" id="PF03625">
    <property type="entry name" value="DUF302"/>
    <property type="match status" value="1"/>
</dbReference>
<dbReference type="KEGG" id="ahs:AHALO_2522"/>
<dbReference type="AlphaFoldDB" id="A0A2N1J224"/>
<sequence>MKYQLTTNKSFDETYEALQESIVKNKFGLQHTHNVHEKLKAKDVELGRRCLILDICQPYIAKEILDIDPSVSSVLPCSISLYEDEGKTNICVVKPSFLFPQLNEKLKPLMQRVEKTIFKIIDEAAA</sequence>
<dbReference type="Gene3D" id="3.30.310.70">
    <property type="entry name" value="TT1751-like domain"/>
    <property type="match status" value="1"/>
</dbReference>
<organism evidence="2 3">
    <name type="scientific">Malaciobacter halophilus</name>
    <dbReference type="NCBI Taxonomy" id="197482"/>
    <lineage>
        <taxon>Bacteria</taxon>
        <taxon>Pseudomonadati</taxon>
        <taxon>Campylobacterota</taxon>
        <taxon>Epsilonproteobacteria</taxon>
        <taxon>Campylobacterales</taxon>
        <taxon>Arcobacteraceae</taxon>
        <taxon>Malaciobacter</taxon>
    </lineage>
</organism>
<keyword evidence="3" id="KW-1185">Reference proteome</keyword>
<dbReference type="OrthoDB" id="9791067at2"/>
<dbReference type="PIRSF" id="PIRSF021774">
    <property type="entry name" value="UCP021774"/>
    <property type="match status" value="1"/>
</dbReference>
<dbReference type="RefSeq" id="WP_101185077.1">
    <property type="nucleotide sequence ID" value="NZ_CP031218.1"/>
</dbReference>
<dbReference type="Proteomes" id="UP000233248">
    <property type="component" value="Unassembled WGS sequence"/>
</dbReference>
<gene>
    <name evidence="2" type="ORF">CP960_08965</name>
</gene>
<dbReference type="PANTHER" id="PTHR38342:SF1">
    <property type="entry name" value="SLR5037 PROTEIN"/>
    <property type="match status" value="1"/>
</dbReference>